<evidence type="ECO:0000259" key="3">
    <source>
        <dbReference type="Pfam" id="PF12572"/>
    </source>
</evidence>
<gene>
    <name evidence="4" type="ORF">MNOR_LOCUS18190</name>
</gene>
<evidence type="ECO:0000256" key="1">
    <source>
        <dbReference type="SAM" id="Coils"/>
    </source>
</evidence>
<reference evidence="4 5" key="1">
    <citation type="submission" date="2024-05" db="EMBL/GenBank/DDBJ databases">
        <authorList>
            <person name="Wallberg A."/>
        </authorList>
    </citation>
    <scope>NUCLEOTIDE SEQUENCE [LARGE SCALE GENOMIC DNA]</scope>
</reference>
<dbReference type="AlphaFoldDB" id="A0AAV2R1W4"/>
<evidence type="ECO:0000313" key="5">
    <source>
        <dbReference type="Proteomes" id="UP001497623"/>
    </source>
</evidence>
<evidence type="ECO:0000256" key="2">
    <source>
        <dbReference type="SAM" id="MobiDB-lite"/>
    </source>
</evidence>
<dbReference type="PANTHER" id="PTHR46370:SF1">
    <property type="entry name" value="GPALPP MOTIFS-CONTAINING PROTEIN 1"/>
    <property type="match status" value="1"/>
</dbReference>
<feature type="domain" description="DUF3752" evidence="3">
    <location>
        <begin position="219"/>
        <end position="299"/>
    </location>
</feature>
<keyword evidence="5" id="KW-1185">Reference proteome</keyword>
<dbReference type="Proteomes" id="UP001497623">
    <property type="component" value="Unassembled WGS sequence"/>
</dbReference>
<proteinExistence type="predicted"/>
<feature type="compositionally biased region" description="Basic and acidic residues" evidence="2">
    <location>
        <begin position="228"/>
        <end position="248"/>
    </location>
</feature>
<name>A0AAV2R1W4_MEGNR</name>
<keyword evidence="1" id="KW-0175">Coiled coil</keyword>
<feature type="compositionally biased region" description="Acidic residues" evidence="2">
    <location>
        <begin position="86"/>
        <end position="97"/>
    </location>
</feature>
<dbReference type="Pfam" id="PF12572">
    <property type="entry name" value="DUF3752"/>
    <property type="match status" value="1"/>
</dbReference>
<dbReference type="EMBL" id="CAXKWB010012884">
    <property type="protein sequence ID" value="CAL4105840.1"/>
    <property type="molecule type" value="Genomic_DNA"/>
</dbReference>
<comment type="caution">
    <text evidence="4">The sequence shown here is derived from an EMBL/GenBank/DDBJ whole genome shotgun (WGS) entry which is preliminary data.</text>
</comment>
<feature type="region of interest" description="Disordered" evidence="2">
    <location>
        <begin position="216"/>
        <end position="273"/>
    </location>
</feature>
<feature type="region of interest" description="Disordered" evidence="2">
    <location>
        <begin position="1"/>
        <end position="121"/>
    </location>
</feature>
<dbReference type="InterPro" id="IPR022226">
    <property type="entry name" value="DUF3752"/>
</dbReference>
<sequence>MDDSDAYGPPLPPGFKSNKNNEDNDSVYGPSIPSKLEINPIIPENVYSRNGNDKEASCDDEMFGPMPPSNGSIKESSKKNELDNINQDDDDEDEDDMYGPALPPHLLNKKTESHGSFSTSEKKQIIVNMKLVPSQNGKTVNSFTSIDIAFDDKSKNESISGPVITRKAFNEEEYRIRELELRAKRMRDKLEGKGEKKLERETWMLELPTDKPKLLGLSGPRQFLSKTPAERGDRTVWTDSPAEREARKQQGTSGSKETDIELTPQMLANKKRDAETAAAVESYNEKKRAKPLVDMHKDKMVLLIYINPK</sequence>
<protein>
    <recommendedName>
        <fullName evidence="3">DUF3752 domain-containing protein</fullName>
    </recommendedName>
</protein>
<accession>A0AAV2R1W4</accession>
<evidence type="ECO:0000313" key="4">
    <source>
        <dbReference type="EMBL" id="CAL4105840.1"/>
    </source>
</evidence>
<dbReference type="PANTHER" id="PTHR46370">
    <property type="entry name" value="GPALPP MOTIFS-CONTAINING PROTEIN 1"/>
    <property type="match status" value="1"/>
</dbReference>
<feature type="coiled-coil region" evidence="1">
    <location>
        <begin position="169"/>
        <end position="196"/>
    </location>
</feature>
<dbReference type="InterPro" id="IPR046331">
    <property type="entry name" value="GPAM1-like"/>
</dbReference>
<organism evidence="4 5">
    <name type="scientific">Meganyctiphanes norvegica</name>
    <name type="common">Northern krill</name>
    <name type="synonym">Thysanopoda norvegica</name>
    <dbReference type="NCBI Taxonomy" id="48144"/>
    <lineage>
        <taxon>Eukaryota</taxon>
        <taxon>Metazoa</taxon>
        <taxon>Ecdysozoa</taxon>
        <taxon>Arthropoda</taxon>
        <taxon>Crustacea</taxon>
        <taxon>Multicrustacea</taxon>
        <taxon>Malacostraca</taxon>
        <taxon>Eumalacostraca</taxon>
        <taxon>Eucarida</taxon>
        <taxon>Euphausiacea</taxon>
        <taxon>Euphausiidae</taxon>
        <taxon>Meganyctiphanes</taxon>
    </lineage>
</organism>